<dbReference type="EMBL" id="KN825582">
    <property type="protein sequence ID" value="KIK83954.1"/>
    <property type="molecule type" value="Genomic_DNA"/>
</dbReference>
<gene>
    <name evidence="1" type="ORF">PAXRUDRAFT_700824</name>
</gene>
<dbReference type="HOGENOM" id="CLU_2794712_0_0_1"/>
<reference evidence="2" key="2">
    <citation type="submission" date="2015-01" db="EMBL/GenBank/DDBJ databases">
        <title>Evolutionary Origins and Diversification of the Mycorrhizal Mutualists.</title>
        <authorList>
            <consortium name="DOE Joint Genome Institute"/>
            <consortium name="Mycorrhizal Genomics Consortium"/>
            <person name="Kohler A."/>
            <person name="Kuo A."/>
            <person name="Nagy L.G."/>
            <person name="Floudas D."/>
            <person name="Copeland A."/>
            <person name="Barry K.W."/>
            <person name="Cichocki N."/>
            <person name="Veneault-Fourrey C."/>
            <person name="LaButti K."/>
            <person name="Lindquist E.A."/>
            <person name="Lipzen A."/>
            <person name="Lundell T."/>
            <person name="Morin E."/>
            <person name="Murat C."/>
            <person name="Riley R."/>
            <person name="Ohm R."/>
            <person name="Sun H."/>
            <person name="Tunlid A."/>
            <person name="Henrissat B."/>
            <person name="Grigoriev I.V."/>
            <person name="Hibbett D.S."/>
            <person name="Martin F."/>
        </authorList>
    </citation>
    <scope>NUCLEOTIDE SEQUENCE [LARGE SCALE GENOMIC DNA]</scope>
    <source>
        <strain evidence="2">Ve08.2h10</strain>
    </source>
</reference>
<keyword evidence="2" id="KW-1185">Reference proteome</keyword>
<dbReference type="AlphaFoldDB" id="A0A0D0DNL1"/>
<dbReference type="Proteomes" id="UP000054538">
    <property type="component" value="Unassembled WGS sequence"/>
</dbReference>
<organism evidence="1 2">
    <name type="scientific">Paxillus rubicundulus Ve08.2h10</name>
    <dbReference type="NCBI Taxonomy" id="930991"/>
    <lineage>
        <taxon>Eukaryota</taxon>
        <taxon>Fungi</taxon>
        <taxon>Dikarya</taxon>
        <taxon>Basidiomycota</taxon>
        <taxon>Agaricomycotina</taxon>
        <taxon>Agaricomycetes</taxon>
        <taxon>Agaricomycetidae</taxon>
        <taxon>Boletales</taxon>
        <taxon>Paxilineae</taxon>
        <taxon>Paxillaceae</taxon>
        <taxon>Paxillus</taxon>
    </lineage>
</organism>
<evidence type="ECO:0000313" key="2">
    <source>
        <dbReference type="Proteomes" id="UP000054538"/>
    </source>
</evidence>
<dbReference type="InParanoid" id="A0A0D0DNL1"/>
<name>A0A0D0DNL1_9AGAM</name>
<accession>A0A0D0DNL1</accession>
<sequence>MGVSRPIITAFVPDKVRSTSLQRPNAVDPVQQCNAVYRAVDVMQSCRFLLRCTIAHWNTGTSGISSRG</sequence>
<protein>
    <submittedName>
        <fullName evidence="1">Uncharacterized protein</fullName>
    </submittedName>
</protein>
<proteinExistence type="predicted"/>
<reference evidence="1 2" key="1">
    <citation type="submission" date="2014-04" db="EMBL/GenBank/DDBJ databases">
        <authorList>
            <consortium name="DOE Joint Genome Institute"/>
            <person name="Kuo A."/>
            <person name="Kohler A."/>
            <person name="Jargeat P."/>
            <person name="Nagy L.G."/>
            <person name="Floudas D."/>
            <person name="Copeland A."/>
            <person name="Barry K.W."/>
            <person name="Cichocki N."/>
            <person name="Veneault-Fourrey C."/>
            <person name="LaButti K."/>
            <person name="Lindquist E.A."/>
            <person name="Lipzen A."/>
            <person name="Lundell T."/>
            <person name="Morin E."/>
            <person name="Murat C."/>
            <person name="Sun H."/>
            <person name="Tunlid A."/>
            <person name="Henrissat B."/>
            <person name="Grigoriev I.V."/>
            <person name="Hibbett D.S."/>
            <person name="Martin F."/>
            <person name="Nordberg H.P."/>
            <person name="Cantor M.N."/>
            <person name="Hua S.X."/>
        </authorList>
    </citation>
    <scope>NUCLEOTIDE SEQUENCE [LARGE SCALE GENOMIC DNA]</scope>
    <source>
        <strain evidence="1 2">Ve08.2h10</strain>
    </source>
</reference>
<evidence type="ECO:0000313" key="1">
    <source>
        <dbReference type="EMBL" id="KIK83954.1"/>
    </source>
</evidence>